<keyword evidence="2 5" id="KW-0812">Transmembrane</keyword>
<evidence type="ECO:0000313" key="6">
    <source>
        <dbReference type="EMBL" id="EPS35927.1"/>
    </source>
</evidence>
<accession>S8BL18</accession>
<dbReference type="PANTHER" id="PTHR31465:SF7">
    <property type="entry name" value="SPHINGOID LONG-CHAIN BASE TRANSPORTER RSB1"/>
    <property type="match status" value="1"/>
</dbReference>
<keyword evidence="4 5" id="KW-0472">Membrane</keyword>
<evidence type="ECO:0000256" key="5">
    <source>
        <dbReference type="SAM" id="Phobius"/>
    </source>
</evidence>
<keyword evidence="7" id="KW-1185">Reference proteome</keyword>
<feature type="transmembrane region" description="Helical" evidence="5">
    <location>
        <begin position="102"/>
        <end position="126"/>
    </location>
</feature>
<feature type="transmembrane region" description="Helical" evidence="5">
    <location>
        <begin position="222"/>
        <end position="243"/>
    </location>
</feature>
<feature type="transmembrane region" description="Helical" evidence="5">
    <location>
        <begin position="59"/>
        <end position="81"/>
    </location>
</feature>
<dbReference type="OMA" id="AYTNPWS"/>
<dbReference type="Proteomes" id="UP000015100">
    <property type="component" value="Unassembled WGS sequence"/>
</dbReference>
<dbReference type="GO" id="GO:0000324">
    <property type="term" value="C:fungal-type vacuole"/>
    <property type="evidence" value="ECO:0007669"/>
    <property type="project" value="TreeGrafter"/>
</dbReference>
<comment type="caution">
    <text evidence="6">The sequence shown here is derived from an EMBL/GenBank/DDBJ whole genome shotgun (WGS) entry which is preliminary data.</text>
</comment>
<dbReference type="InterPro" id="IPR007568">
    <property type="entry name" value="RTA1"/>
</dbReference>
<proteinExistence type="predicted"/>
<protein>
    <submittedName>
        <fullName evidence="6">Uncharacterized protein</fullName>
    </submittedName>
</protein>
<keyword evidence="3 5" id="KW-1133">Transmembrane helix</keyword>
<feature type="transmembrane region" description="Helical" evidence="5">
    <location>
        <begin position="138"/>
        <end position="162"/>
    </location>
</feature>
<reference evidence="6 7" key="1">
    <citation type="journal article" date="2013" name="PLoS Genet.">
        <title>Genomic mechanisms accounting for the adaptation to parasitism in nematode-trapping fungi.</title>
        <authorList>
            <person name="Meerupati T."/>
            <person name="Andersson K.M."/>
            <person name="Friman E."/>
            <person name="Kumar D."/>
            <person name="Tunlid A."/>
            <person name="Ahren D."/>
        </authorList>
    </citation>
    <scope>NUCLEOTIDE SEQUENCE [LARGE SCALE GENOMIC DNA]</scope>
    <source>
        <strain evidence="6 7">CBS 200.50</strain>
    </source>
</reference>
<comment type="subcellular location">
    <subcellularLocation>
        <location evidence="1">Membrane</location>
        <topology evidence="1">Multi-pass membrane protein</topology>
    </subcellularLocation>
</comment>
<dbReference type="EMBL" id="AQGS01001000">
    <property type="protein sequence ID" value="EPS35927.1"/>
    <property type="molecule type" value="Genomic_DNA"/>
</dbReference>
<sequence>MNVTLLCLFSTAGLIHTYFAVRYKTRGFSICMCIACALETSGYVGRIIAYTNPWSLPAFFIQINGIGLGPTFFAAGIYLCLTRIVIAYGANISIVQPKVYTYFFIVCDIVSLVIQLPGGIISSVWAAEGKPPTLGAHIGVAGIGFQVFSLSVWLILCAVFALKCRSVGEEAWDPRYQKMRNHWRFKIFLVGLGIAILALYIRSIYRIVELSGGYTGHLARDETAFCILEGVMIVILAFSTGIFHPGYGFGEAYSVITEQKDTFPSPWAKNAFFTKDLALISQQGSIEMATPDDQKNFPRTEPI</sequence>
<dbReference type="PANTHER" id="PTHR31465">
    <property type="entry name" value="PROTEIN RTA1-RELATED"/>
    <property type="match status" value="1"/>
</dbReference>
<evidence type="ECO:0000256" key="4">
    <source>
        <dbReference type="ARBA" id="ARBA00023136"/>
    </source>
</evidence>
<gene>
    <name evidence="6" type="ORF">H072_10592</name>
</gene>
<dbReference type="OrthoDB" id="4521223at2759"/>
<dbReference type="GO" id="GO:0005886">
    <property type="term" value="C:plasma membrane"/>
    <property type="evidence" value="ECO:0007669"/>
    <property type="project" value="TreeGrafter"/>
</dbReference>
<organism evidence="6 7">
    <name type="scientific">Dactylellina haptotyla (strain CBS 200.50)</name>
    <name type="common">Nematode-trapping fungus</name>
    <name type="synonym">Monacrosporium haptotylum</name>
    <dbReference type="NCBI Taxonomy" id="1284197"/>
    <lineage>
        <taxon>Eukaryota</taxon>
        <taxon>Fungi</taxon>
        <taxon>Dikarya</taxon>
        <taxon>Ascomycota</taxon>
        <taxon>Pezizomycotina</taxon>
        <taxon>Orbiliomycetes</taxon>
        <taxon>Orbiliales</taxon>
        <taxon>Orbiliaceae</taxon>
        <taxon>Dactylellina</taxon>
    </lineage>
</organism>
<reference evidence="7" key="2">
    <citation type="submission" date="2013-04" db="EMBL/GenBank/DDBJ databases">
        <title>Genomic mechanisms accounting for the adaptation to parasitism in nematode-trapping fungi.</title>
        <authorList>
            <person name="Ahren D.G."/>
        </authorList>
    </citation>
    <scope>NUCLEOTIDE SEQUENCE [LARGE SCALE GENOMIC DNA]</scope>
    <source>
        <strain evidence="7">CBS 200.50</strain>
    </source>
</reference>
<dbReference type="eggNOG" id="ENOG502SM17">
    <property type="taxonomic scope" value="Eukaryota"/>
</dbReference>
<evidence type="ECO:0000256" key="3">
    <source>
        <dbReference type="ARBA" id="ARBA00022989"/>
    </source>
</evidence>
<dbReference type="STRING" id="1284197.S8BL18"/>
<name>S8BL18_DACHA</name>
<dbReference type="AlphaFoldDB" id="S8BL18"/>
<dbReference type="HOGENOM" id="CLU_033465_6_1_1"/>
<evidence type="ECO:0000313" key="7">
    <source>
        <dbReference type="Proteomes" id="UP000015100"/>
    </source>
</evidence>
<evidence type="ECO:0000256" key="2">
    <source>
        <dbReference type="ARBA" id="ARBA00022692"/>
    </source>
</evidence>
<dbReference type="Pfam" id="PF04479">
    <property type="entry name" value="RTA1"/>
    <property type="match status" value="1"/>
</dbReference>
<evidence type="ECO:0000256" key="1">
    <source>
        <dbReference type="ARBA" id="ARBA00004141"/>
    </source>
</evidence>
<feature type="transmembrane region" description="Helical" evidence="5">
    <location>
        <begin position="183"/>
        <end position="202"/>
    </location>
</feature>